<accession>A0AAD6FUI8</accession>
<name>A0AAD6FUI8_9TELE</name>
<organism evidence="1 2">
    <name type="scientific">Pogonophryne albipinna</name>
    <dbReference type="NCBI Taxonomy" id="1090488"/>
    <lineage>
        <taxon>Eukaryota</taxon>
        <taxon>Metazoa</taxon>
        <taxon>Chordata</taxon>
        <taxon>Craniata</taxon>
        <taxon>Vertebrata</taxon>
        <taxon>Euteleostomi</taxon>
        <taxon>Actinopterygii</taxon>
        <taxon>Neopterygii</taxon>
        <taxon>Teleostei</taxon>
        <taxon>Neoteleostei</taxon>
        <taxon>Acanthomorphata</taxon>
        <taxon>Eupercaria</taxon>
        <taxon>Perciformes</taxon>
        <taxon>Notothenioidei</taxon>
        <taxon>Pogonophryne</taxon>
    </lineage>
</organism>
<dbReference type="InterPro" id="IPR012337">
    <property type="entry name" value="RNaseH-like_sf"/>
</dbReference>
<dbReference type="PANTHER" id="PTHR46880">
    <property type="entry name" value="RAS-ASSOCIATING DOMAIN-CONTAINING PROTEIN"/>
    <property type="match status" value="1"/>
</dbReference>
<sequence length="474" mass="53873">MKNEEPFTSLPRLLDLQIKNRSDLQRLTSYRTDQACRRFTPHIVENIRHSVNTSLRNITAIFILFDGATDNSVQEVAVVYVRYVTNGEPKTVFFSLQPVKHAHAQGLYEAIEQAFVDNGIDDWKRKLVGMACDGAPVNLGRKNSVATRVKENAECVVTVHCVAHRLELAILQAIKDNRPLDDLKDIQKKIHKHYQYSPKVLREVKSIATSLETKVLKPNRVDGTRWTPHMQRALEVLATSYEVLLSHFEHVAEARPCEATAEVRGRAAFLRNRLRDYRILRFLHFLRDLLHVIASLSLIFQKDSLTVNGMLDALETANLELTALKQSPGSKLAEFTAALQRDSTGLEAMYKGTKLTDVQTDDSNTYPEVIETVMQHMNKRFDSEADVSTPILRAAMIFDLKEWPREKAELAAYGDHDIKQLWSLGRMDSTEGIYCQCRVAFYFQCMLWRPPGEVCPYPDATRCGVGSPSLFSCM</sequence>
<gene>
    <name evidence="1" type="ORF">JOQ06_020031</name>
</gene>
<dbReference type="SUPFAM" id="SSF53098">
    <property type="entry name" value="Ribonuclease H-like"/>
    <property type="match status" value="1"/>
</dbReference>
<evidence type="ECO:0008006" key="3">
    <source>
        <dbReference type="Google" id="ProtNLM"/>
    </source>
</evidence>
<dbReference type="EMBL" id="JAPTMU010000001">
    <property type="protein sequence ID" value="KAJ4948497.1"/>
    <property type="molecule type" value="Genomic_DNA"/>
</dbReference>
<dbReference type="PANTHER" id="PTHR46880:SF5">
    <property type="entry name" value="DUF4371 DOMAIN-CONTAINING PROTEIN"/>
    <property type="match status" value="1"/>
</dbReference>
<proteinExistence type="predicted"/>
<dbReference type="Proteomes" id="UP001219934">
    <property type="component" value="Unassembled WGS sequence"/>
</dbReference>
<comment type="caution">
    <text evidence="1">The sequence shown here is derived from an EMBL/GenBank/DDBJ whole genome shotgun (WGS) entry which is preliminary data.</text>
</comment>
<dbReference type="AlphaFoldDB" id="A0AAD6FUI8"/>
<protein>
    <recommendedName>
        <fullName evidence="3">DUF4371 domain-containing protein</fullName>
    </recommendedName>
</protein>
<reference evidence="1" key="1">
    <citation type="submission" date="2022-11" db="EMBL/GenBank/DDBJ databases">
        <title>Chromosome-level genome of Pogonophryne albipinna.</title>
        <authorList>
            <person name="Jo E."/>
        </authorList>
    </citation>
    <scope>NUCLEOTIDE SEQUENCE</scope>
    <source>
        <strain evidence="1">SGF0006</strain>
        <tissue evidence="1">Muscle</tissue>
    </source>
</reference>
<evidence type="ECO:0000313" key="1">
    <source>
        <dbReference type="EMBL" id="KAJ4948497.1"/>
    </source>
</evidence>
<keyword evidence="2" id="KW-1185">Reference proteome</keyword>
<evidence type="ECO:0000313" key="2">
    <source>
        <dbReference type="Proteomes" id="UP001219934"/>
    </source>
</evidence>